<keyword evidence="3" id="KW-1185">Reference proteome</keyword>
<gene>
    <name evidence="2" type="ORF">MPSYJ_41460</name>
</gene>
<dbReference type="AlphaFoldDB" id="A0A7I7MES2"/>
<evidence type="ECO:0000313" key="2">
    <source>
        <dbReference type="EMBL" id="BBX70685.1"/>
    </source>
</evidence>
<dbReference type="EMBL" id="AP022574">
    <property type="protein sequence ID" value="BBX70685.1"/>
    <property type="molecule type" value="Genomic_DNA"/>
</dbReference>
<reference evidence="2 3" key="1">
    <citation type="journal article" date="2019" name="Emerg. Microbes Infect.">
        <title>Comprehensive subspecies identification of 175 nontuberculous mycobacteria species based on 7547 genomic profiles.</title>
        <authorList>
            <person name="Matsumoto Y."/>
            <person name="Kinjo T."/>
            <person name="Motooka D."/>
            <person name="Nabeya D."/>
            <person name="Jung N."/>
            <person name="Uechi K."/>
            <person name="Horii T."/>
            <person name="Iida T."/>
            <person name="Fujita J."/>
            <person name="Nakamura S."/>
        </authorList>
    </citation>
    <scope>NUCLEOTIDE SEQUENCE [LARGE SCALE GENOMIC DNA]</scope>
    <source>
        <strain evidence="2 3">JCM 13323</strain>
    </source>
</reference>
<evidence type="ECO:0000256" key="1">
    <source>
        <dbReference type="SAM" id="MobiDB-lite"/>
    </source>
</evidence>
<name>A0A7I7MES2_9MYCO</name>
<organism evidence="2 3">
    <name type="scientific">Mycolicibacterium psychrotolerans</name>
    <dbReference type="NCBI Taxonomy" id="216929"/>
    <lineage>
        <taxon>Bacteria</taxon>
        <taxon>Bacillati</taxon>
        <taxon>Actinomycetota</taxon>
        <taxon>Actinomycetes</taxon>
        <taxon>Mycobacteriales</taxon>
        <taxon>Mycobacteriaceae</taxon>
        <taxon>Mycolicibacterium</taxon>
    </lineage>
</organism>
<protein>
    <submittedName>
        <fullName evidence="2">Uncharacterized protein</fullName>
    </submittedName>
</protein>
<dbReference type="KEGG" id="mpsc:MPSYJ_41460"/>
<accession>A0A7I7MES2</accession>
<evidence type="ECO:0000313" key="3">
    <source>
        <dbReference type="Proteomes" id="UP000466514"/>
    </source>
</evidence>
<proteinExistence type="predicted"/>
<sequence>MFPALRSTPLPAQLLPAVLVFPALRFRPRRRALRRRLRALPAHRSSVMPVPPCRVAPPVQVLLLLLQRVLQDRLPVPVPRLRPPPAPQDPRVSRRAFPAPPCSAKLVW</sequence>
<dbReference type="Proteomes" id="UP000466514">
    <property type="component" value="Chromosome"/>
</dbReference>
<feature type="compositionally biased region" description="Pro residues" evidence="1">
    <location>
        <begin position="77"/>
        <end position="88"/>
    </location>
</feature>
<feature type="region of interest" description="Disordered" evidence="1">
    <location>
        <begin position="77"/>
        <end position="108"/>
    </location>
</feature>